<dbReference type="Proteomes" id="UP000580517">
    <property type="component" value="Unassembled WGS sequence"/>
</dbReference>
<dbReference type="SUPFAM" id="SSF46689">
    <property type="entry name" value="Homeodomain-like"/>
    <property type="match status" value="1"/>
</dbReference>
<evidence type="ECO:0000313" key="7">
    <source>
        <dbReference type="Proteomes" id="UP000580517"/>
    </source>
</evidence>
<keyword evidence="1" id="KW-0805">Transcription regulation</keyword>
<dbReference type="GO" id="GO:0003700">
    <property type="term" value="F:DNA-binding transcription factor activity"/>
    <property type="evidence" value="ECO:0007669"/>
    <property type="project" value="TreeGrafter"/>
</dbReference>
<dbReference type="InterPro" id="IPR009057">
    <property type="entry name" value="Homeodomain-like_sf"/>
</dbReference>
<dbReference type="Gene3D" id="1.10.357.10">
    <property type="entry name" value="Tetracycline Repressor, domain 2"/>
    <property type="match status" value="1"/>
</dbReference>
<dbReference type="OrthoDB" id="5293556at2"/>
<evidence type="ECO:0000256" key="2">
    <source>
        <dbReference type="ARBA" id="ARBA00023125"/>
    </source>
</evidence>
<dbReference type="Pfam" id="PF13305">
    <property type="entry name" value="TetR_C_33"/>
    <property type="match status" value="1"/>
</dbReference>
<keyword evidence="2 4" id="KW-0238">DNA-binding</keyword>
<protein>
    <submittedName>
        <fullName evidence="6">TetR/AcrR family transcriptional regulator</fullName>
    </submittedName>
</protein>
<dbReference type="GO" id="GO:0000976">
    <property type="term" value="F:transcription cis-regulatory region binding"/>
    <property type="evidence" value="ECO:0007669"/>
    <property type="project" value="TreeGrafter"/>
</dbReference>
<feature type="domain" description="HTH tetR-type" evidence="5">
    <location>
        <begin position="19"/>
        <end position="79"/>
    </location>
</feature>
<comment type="caution">
    <text evidence="6">The sequence shown here is derived from an EMBL/GenBank/DDBJ whole genome shotgun (WGS) entry which is preliminary data.</text>
</comment>
<dbReference type="Pfam" id="PF00440">
    <property type="entry name" value="TetR_N"/>
    <property type="match status" value="1"/>
</dbReference>
<dbReference type="RefSeq" id="WP_129969433.1">
    <property type="nucleotide sequence ID" value="NZ_JACCEW010000003.1"/>
</dbReference>
<dbReference type="InterPro" id="IPR050109">
    <property type="entry name" value="HTH-type_TetR-like_transc_reg"/>
</dbReference>
<evidence type="ECO:0000313" key="6">
    <source>
        <dbReference type="EMBL" id="NYT37423.1"/>
    </source>
</evidence>
<sequence>MSESPPNRRSAARGRYHHGDLRATLLAAAGAWIAAHGAATFSLRELSRSLGVSHMAAYRHFPDRDSLLAEVAADGFRRLSAAIAARSRPMKDPASRLRAAGQAYVDFGRKETHLLSLMFDAPVGPWTGDAAGPQLATDTGPEGSPSAAAVRLKQAALEAYASLEAIVNDGVSQGRFDAQSPSTLTLGAWAVVHGLAMLGDSGRIAGGISNAQVDGVLDYWLAGIRKSPSCRSKK</sequence>
<evidence type="ECO:0000256" key="3">
    <source>
        <dbReference type="ARBA" id="ARBA00023163"/>
    </source>
</evidence>
<gene>
    <name evidence="6" type="ORF">H0A68_11115</name>
</gene>
<dbReference type="AlphaFoldDB" id="A0A853FBF9"/>
<dbReference type="PANTHER" id="PTHR30055:SF234">
    <property type="entry name" value="HTH-TYPE TRANSCRIPTIONAL REGULATOR BETI"/>
    <property type="match status" value="1"/>
</dbReference>
<organism evidence="6 7">
    <name type="scientific">Allopusillimonas soli</name>
    <dbReference type="NCBI Taxonomy" id="659016"/>
    <lineage>
        <taxon>Bacteria</taxon>
        <taxon>Pseudomonadati</taxon>
        <taxon>Pseudomonadota</taxon>
        <taxon>Betaproteobacteria</taxon>
        <taxon>Burkholderiales</taxon>
        <taxon>Alcaligenaceae</taxon>
        <taxon>Allopusillimonas</taxon>
    </lineage>
</organism>
<evidence type="ECO:0000259" key="5">
    <source>
        <dbReference type="PROSITE" id="PS50977"/>
    </source>
</evidence>
<keyword evidence="3" id="KW-0804">Transcription</keyword>
<dbReference type="PANTHER" id="PTHR30055">
    <property type="entry name" value="HTH-TYPE TRANSCRIPTIONAL REGULATOR RUTR"/>
    <property type="match status" value="1"/>
</dbReference>
<accession>A0A853FBF9</accession>
<dbReference type="InterPro" id="IPR001647">
    <property type="entry name" value="HTH_TetR"/>
</dbReference>
<dbReference type="SUPFAM" id="SSF48498">
    <property type="entry name" value="Tetracyclin repressor-like, C-terminal domain"/>
    <property type="match status" value="1"/>
</dbReference>
<proteinExistence type="predicted"/>
<dbReference type="EMBL" id="JACCEW010000003">
    <property type="protein sequence ID" value="NYT37423.1"/>
    <property type="molecule type" value="Genomic_DNA"/>
</dbReference>
<name>A0A853FBF9_9BURK</name>
<reference evidence="6 7" key="1">
    <citation type="submission" date="2020-07" db="EMBL/GenBank/DDBJ databases">
        <title>Taxonomic revisions and descriptions of new bacterial species based on genomic comparisons in the high-G+C-content subgroup of the family Alcaligenaceae.</title>
        <authorList>
            <person name="Szabo A."/>
            <person name="Felfoldi T."/>
        </authorList>
    </citation>
    <scope>NUCLEOTIDE SEQUENCE [LARGE SCALE GENOMIC DNA]</scope>
    <source>
        <strain evidence="6 7">DSM 25264</strain>
    </source>
</reference>
<keyword evidence="7" id="KW-1185">Reference proteome</keyword>
<evidence type="ECO:0000256" key="1">
    <source>
        <dbReference type="ARBA" id="ARBA00023015"/>
    </source>
</evidence>
<dbReference type="InterPro" id="IPR025996">
    <property type="entry name" value="MT1864/Rv1816-like_C"/>
</dbReference>
<dbReference type="PROSITE" id="PS50977">
    <property type="entry name" value="HTH_TETR_2"/>
    <property type="match status" value="1"/>
</dbReference>
<dbReference type="InterPro" id="IPR036271">
    <property type="entry name" value="Tet_transcr_reg_TetR-rel_C_sf"/>
</dbReference>
<evidence type="ECO:0000256" key="4">
    <source>
        <dbReference type="PROSITE-ProRule" id="PRU00335"/>
    </source>
</evidence>
<feature type="DNA-binding region" description="H-T-H motif" evidence="4">
    <location>
        <begin position="42"/>
        <end position="61"/>
    </location>
</feature>